<accession>A0A0A9BIB0</accession>
<reference evidence="1" key="2">
    <citation type="journal article" date="2015" name="Data Brief">
        <title>Shoot transcriptome of the giant reed, Arundo donax.</title>
        <authorList>
            <person name="Barrero R.A."/>
            <person name="Guerrero F.D."/>
            <person name="Moolhuijzen P."/>
            <person name="Goolsby J.A."/>
            <person name="Tidwell J."/>
            <person name="Bellgard S.E."/>
            <person name="Bellgard M.I."/>
        </authorList>
    </citation>
    <scope>NUCLEOTIDE SEQUENCE</scope>
    <source>
        <tissue evidence="1">Shoot tissue taken approximately 20 cm above the soil surface</tissue>
    </source>
</reference>
<proteinExistence type="predicted"/>
<reference evidence="1" key="1">
    <citation type="submission" date="2014-09" db="EMBL/GenBank/DDBJ databases">
        <authorList>
            <person name="Magalhaes I.L.F."/>
            <person name="Oliveira U."/>
            <person name="Santos F.R."/>
            <person name="Vidigal T.H.D.A."/>
            <person name="Brescovit A.D."/>
            <person name="Santos A.J."/>
        </authorList>
    </citation>
    <scope>NUCLEOTIDE SEQUENCE</scope>
    <source>
        <tissue evidence="1">Shoot tissue taken approximately 20 cm above the soil surface</tissue>
    </source>
</reference>
<organism evidence="1">
    <name type="scientific">Arundo donax</name>
    <name type="common">Giant reed</name>
    <name type="synonym">Donax arundinaceus</name>
    <dbReference type="NCBI Taxonomy" id="35708"/>
    <lineage>
        <taxon>Eukaryota</taxon>
        <taxon>Viridiplantae</taxon>
        <taxon>Streptophyta</taxon>
        <taxon>Embryophyta</taxon>
        <taxon>Tracheophyta</taxon>
        <taxon>Spermatophyta</taxon>
        <taxon>Magnoliopsida</taxon>
        <taxon>Liliopsida</taxon>
        <taxon>Poales</taxon>
        <taxon>Poaceae</taxon>
        <taxon>PACMAD clade</taxon>
        <taxon>Arundinoideae</taxon>
        <taxon>Arundineae</taxon>
        <taxon>Arundo</taxon>
    </lineage>
</organism>
<protein>
    <submittedName>
        <fullName evidence="1">Uncharacterized protein</fullName>
    </submittedName>
</protein>
<dbReference type="EMBL" id="GBRH01238873">
    <property type="protein sequence ID" value="JAD59022.1"/>
    <property type="molecule type" value="Transcribed_RNA"/>
</dbReference>
<name>A0A0A9BIB0_ARUDO</name>
<evidence type="ECO:0000313" key="1">
    <source>
        <dbReference type="EMBL" id="JAD59022.1"/>
    </source>
</evidence>
<dbReference type="AlphaFoldDB" id="A0A0A9BIB0"/>
<sequence length="24" mass="2621">MHGSYDTVFNPLVTSLQSPITVTL</sequence>